<feature type="compositionally biased region" description="Low complexity" evidence="1">
    <location>
        <begin position="244"/>
        <end position="264"/>
    </location>
</feature>
<comment type="caution">
    <text evidence="3">The sequence shown here is derived from an EMBL/GenBank/DDBJ whole genome shotgun (WGS) entry which is preliminary data.</text>
</comment>
<evidence type="ECO:0000256" key="2">
    <source>
        <dbReference type="SAM" id="SignalP"/>
    </source>
</evidence>
<evidence type="ECO:0000313" key="3">
    <source>
        <dbReference type="EMBL" id="KAE9000337.1"/>
    </source>
</evidence>
<feature type="compositionally biased region" description="Low complexity" evidence="1">
    <location>
        <begin position="108"/>
        <end position="121"/>
    </location>
</feature>
<sequence length="288" mass="29107">MRLTSKWASVAFVTMTLNLVPNVSAKACTTTQLTQLSSVAATYSSSPDCAGSAMDPSTSTVAVICAGACMKLVRQLQPDAPDCEYDGTNLGESMSRLVTWCDEASVSASGSASTSSLDSSAGVESNSRSVDTPDTVPACSMENITLISGIDTEAATSADCLGSAGAATSASNKDEFCGQNKCIAYLADAETRLPNCTYGGYNFKQAVADTLALCADPTLTWAPSTTPPATRATIPTATIPPPTATSLASSQTADAPATSTSTASALKRGESAGTAAAIVLTVLFALSS</sequence>
<keyword evidence="2" id="KW-0732">Signal</keyword>
<dbReference type="SMART" id="SM01187">
    <property type="entry name" value="Elicitin"/>
    <property type="match status" value="2"/>
</dbReference>
<feature type="region of interest" description="Disordered" evidence="1">
    <location>
        <begin position="108"/>
        <end position="135"/>
    </location>
</feature>
<accession>A0A6A3K407</accession>
<reference evidence="3 4" key="1">
    <citation type="submission" date="2018-09" db="EMBL/GenBank/DDBJ databases">
        <title>Genomic investigation of the strawberry pathogen Phytophthora fragariae indicates pathogenicity is determined by transcriptional variation in three key races.</title>
        <authorList>
            <person name="Adams T.M."/>
            <person name="Armitage A.D."/>
            <person name="Sobczyk M.K."/>
            <person name="Bates H.J."/>
            <person name="Dunwell J.M."/>
            <person name="Nellist C.F."/>
            <person name="Harrison R.J."/>
        </authorList>
    </citation>
    <scope>NUCLEOTIDE SEQUENCE [LARGE SCALE GENOMIC DNA]</scope>
    <source>
        <strain evidence="3 4">SCRP245</strain>
    </source>
</reference>
<feature type="chain" id="PRO_5025372926" description="Elicitin-like protein" evidence="2">
    <location>
        <begin position="26"/>
        <end position="288"/>
    </location>
</feature>
<evidence type="ECO:0000313" key="4">
    <source>
        <dbReference type="Proteomes" id="UP000460718"/>
    </source>
</evidence>
<dbReference type="Proteomes" id="UP000460718">
    <property type="component" value="Unassembled WGS sequence"/>
</dbReference>
<dbReference type="AlphaFoldDB" id="A0A6A3K407"/>
<evidence type="ECO:0000256" key="1">
    <source>
        <dbReference type="SAM" id="MobiDB-lite"/>
    </source>
</evidence>
<protein>
    <recommendedName>
        <fullName evidence="5">Elicitin-like protein</fullName>
    </recommendedName>
</protein>
<feature type="compositionally biased region" description="Low complexity" evidence="1">
    <location>
        <begin position="225"/>
        <end position="237"/>
    </location>
</feature>
<feature type="region of interest" description="Disordered" evidence="1">
    <location>
        <begin position="225"/>
        <end position="264"/>
    </location>
</feature>
<evidence type="ECO:0008006" key="5">
    <source>
        <dbReference type="Google" id="ProtNLM"/>
    </source>
</evidence>
<feature type="compositionally biased region" description="Polar residues" evidence="1">
    <location>
        <begin position="122"/>
        <end position="132"/>
    </location>
</feature>
<gene>
    <name evidence="3" type="ORF">PF011_g14225</name>
</gene>
<feature type="signal peptide" evidence="2">
    <location>
        <begin position="1"/>
        <end position="25"/>
    </location>
</feature>
<dbReference type="EMBL" id="QXFW01000911">
    <property type="protein sequence ID" value="KAE9000337.1"/>
    <property type="molecule type" value="Genomic_DNA"/>
</dbReference>
<name>A0A6A3K407_9STRA</name>
<proteinExistence type="predicted"/>
<dbReference type="GO" id="GO:0005576">
    <property type="term" value="C:extracellular region"/>
    <property type="evidence" value="ECO:0007669"/>
    <property type="project" value="InterPro"/>
</dbReference>
<organism evidence="3 4">
    <name type="scientific">Phytophthora fragariae</name>
    <dbReference type="NCBI Taxonomy" id="53985"/>
    <lineage>
        <taxon>Eukaryota</taxon>
        <taxon>Sar</taxon>
        <taxon>Stramenopiles</taxon>
        <taxon>Oomycota</taxon>
        <taxon>Peronosporomycetes</taxon>
        <taxon>Peronosporales</taxon>
        <taxon>Peronosporaceae</taxon>
        <taxon>Phytophthora</taxon>
    </lineage>
</organism>
<dbReference type="InterPro" id="IPR002200">
    <property type="entry name" value="Elicitin"/>
</dbReference>